<reference evidence="3 4" key="1">
    <citation type="submission" date="2019-08" db="EMBL/GenBank/DDBJ databases">
        <authorList>
            <person name="Dong K."/>
        </authorList>
    </citation>
    <scope>NUCLEOTIDE SEQUENCE [LARGE SCALE GENOMIC DNA]</scope>
    <source>
        <strain evidence="3 4">M4-8</strain>
    </source>
</reference>
<dbReference type="EMBL" id="VRSW01000001">
    <property type="protein sequence ID" value="TXK06645.1"/>
    <property type="molecule type" value="Genomic_DNA"/>
</dbReference>
<proteinExistence type="predicted"/>
<accession>A0A5C8HRN6</accession>
<comment type="caution">
    <text evidence="3">The sequence shown here is derived from an EMBL/GenBank/DDBJ whole genome shotgun (WGS) entry which is preliminary data.</text>
</comment>
<keyword evidence="1" id="KW-0175">Coiled coil</keyword>
<dbReference type="Pfam" id="PF03993">
    <property type="entry name" value="DUF349"/>
    <property type="match status" value="3"/>
</dbReference>
<name>A0A5C8HRN6_9MICO</name>
<sequence>MTTNDESGAEQAPADESATEAPADENAAETPAEAPAADTDAETPVAVATPAAPKPAPLPRPVPKAPAKPASVATPAEPWGRVDEAGIVSVREGSDWRVVGEYPDGTPDEALAYFVRKFDELEFKVRILEQRRSGGASASDLAQQAGHVSKELEGAAAVGDLAGLAVRVAALTETLSAATEEEQRAQREAVDAAIAERTVLVEKAEALAARDPKTVQWKVASAELSALFDDWQAHQQTGPRLPKNTANDLWKRFRNARSTVERHRREFFAQLDETHKGARQTKTKLVERAEALASRGEEGIAAYRSLLDEWKASGRAGRKVDDALWARFKAAGDALYSARSKRDAAEQAESLPLIEARKALLVEAAAVADEADLRKARQLLTSIQRRWDEVGRIFPRDKERQLDDEMRKIEQALRSREDVDWKKNNPETQARADGMSRQLLDAIDKLEAELAAAEKAGNAKAIKEAKEALEARRAWLKALGA</sequence>
<gene>
    <name evidence="3" type="ORF">FVP60_00485</name>
</gene>
<evidence type="ECO:0000313" key="4">
    <source>
        <dbReference type="Proteomes" id="UP000321196"/>
    </source>
</evidence>
<dbReference type="Proteomes" id="UP000321196">
    <property type="component" value="Unassembled WGS sequence"/>
</dbReference>
<dbReference type="InterPro" id="IPR007139">
    <property type="entry name" value="DUF349"/>
</dbReference>
<evidence type="ECO:0000313" key="3">
    <source>
        <dbReference type="EMBL" id="TXK06645.1"/>
    </source>
</evidence>
<dbReference type="OrthoDB" id="5422202at2"/>
<protein>
    <submittedName>
        <fullName evidence="3">DUF349 domain-containing protein</fullName>
    </submittedName>
</protein>
<feature type="compositionally biased region" description="Low complexity" evidence="2">
    <location>
        <begin position="67"/>
        <end position="76"/>
    </location>
</feature>
<evidence type="ECO:0000256" key="2">
    <source>
        <dbReference type="SAM" id="MobiDB-lite"/>
    </source>
</evidence>
<feature type="compositionally biased region" description="Low complexity" evidence="2">
    <location>
        <begin position="28"/>
        <end position="51"/>
    </location>
</feature>
<feature type="region of interest" description="Disordered" evidence="2">
    <location>
        <begin position="1"/>
        <end position="83"/>
    </location>
</feature>
<evidence type="ECO:0000256" key="1">
    <source>
        <dbReference type="SAM" id="Coils"/>
    </source>
</evidence>
<feature type="coiled-coil region" evidence="1">
    <location>
        <begin position="436"/>
        <end position="472"/>
    </location>
</feature>
<organism evidence="3 4">
    <name type="scientific">Microbacterium mitrae</name>
    <dbReference type="NCBI Taxonomy" id="664640"/>
    <lineage>
        <taxon>Bacteria</taxon>
        <taxon>Bacillati</taxon>
        <taxon>Actinomycetota</taxon>
        <taxon>Actinomycetes</taxon>
        <taxon>Micrococcales</taxon>
        <taxon>Microbacteriaceae</taxon>
        <taxon>Microbacterium</taxon>
    </lineage>
</organism>
<keyword evidence="4" id="KW-1185">Reference proteome</keyword>
<dbReference type="AlphaFoldDB" id="A0A5C8HRN6"/>
<feature type="compositionally biased region" description="Pro residues" evidence="2">
    <location>
        <begin position="52"/>
        <end position="66"/>
    </location>
</feature>